<keyword evidence="5 13" id="KW-0347">Helicase</keyword>
<keyword evidence="8 9" id="KW-0234">DNA repair</keyword>
<dbReference type="InterPro" id="IPR014001">
    <property type="entry name" value="Helicase_ATP-bd"/>
</dbReference>
<dbReference type="Pfam" id="PF00270">
    <property type="entry name" value="DEAD"/>
    <property type="match status" value="1"/>
</dbReference>
<evidence type="ECO:0000313" key="13">
    <source>
        <dbReference type="EMBL" id="SJZ91592.1"/>
    </source>
</evidence>
<feature type="domain" description="Helicase C-terminal" evidence="12">
    <location>
        <begin position="776"/>
        <end position="930"/>
    </location>
</feature>
<dbReference type="SUPFAM" id="SSF141259">
    <property type="entry name" value="CarD-like"/>
    <property type="match status" value="1"/>
</dbReference>
<feature type="region of interest" description="Disordered" evidence="10">
    <location>
        <begin position="1"/>
        <end position="24"/>
    </location>
</feature>
<evidence type="ECO:0000256" key="6">
    <source>
        <dbReference type="ARBA" id="ARBA00022840"/>
    </source>
</evidence>
<keyword evidence="7 9" id="KW-0238">DNA-binding</keyword>
<evidence type="ECO:0000256" key="3">
    <source>
        <dbReference type="ARBA" id="ARBA00022763"/>
    </source>
</evidence>
<reference evidence="14" key="1">
    <citation type="submission" date="2017-02" db="EMBL/GenBank/DDBJ databases">
        <authorList>
            <person name="Varghese N."/>
            <person name="Submissions S."/>
        </authorList>
    </citation>
    <scope>NUCLEOTIDE SEQUENCE [LARGE SCALE GENOMIC DNA]</scope>
    <source>
        <strain evidence="14">ATCC 51356</strain>
    </source>
</reference>
<dbReference type="InterPro" id="IPR004576">
    <property type="entry name" value="Mfd"/>
</dbReference>
<dbReference type="InterPro" id="IPR005118">
    <property type="entry name" value="TRCF_C"/>
</dbReference>
<proteinExistence type="inferred from homology"/>
<evidence type="ECO:0000256" key="10">
    <source>
        <dbReference type="SAM" id="MobiDB-lite"/>
    </source>
</evidence>
<dbReference type="PANTHER" id="PTHR47964">
    <property type="entry name" value="ATP-DEPENDENT DNA HELICASE HOMOLOG RECG, CHLOROPLASTIC"/>
    <property type="match status" value="1"/>
</dbReference>
<evidence type="ECO:0000256" key="4">
    <source>
        <dbReference type="ARBA" id="ARBA00022801"/>
    </source>
</evidence>
<dbReference type="InterPro" id="IPR041471">
    <property type="entry name" value="UvrB_inter"/>
</dbReference>
<evidence type="ECO:0000259" key="12">
    <source>
        <dbReference type="PROSITE" id="PS51194"/>
    </source>
</evidence>
<evidence type="ECO:0000313" key="14">
    <source>
        <dbReference type="Proteomes" id="UP000190121"/>
    </source>
</evidence>
<dbReference type="SUPFAM" id="SSF52540">
    <property type="entry name" value="P-loop containing nucleoside triphosphate hydrolases"/>
    <property type="match status" value="4"/>
</dbReference>
<dbReference type="InterPro" id="IPR011545">
    <property type="entry name" value="DEAD/DEAH_box_helicase_dom"/>
</dbReference>
<evidence type="ECO:0000256" key="7">
    <source>
        <dbReference type="ARBA" id="ARBA00023125"/>
    </source>
</evidence>
<dbReference type="Pfam" id="PF17757">
    <property type="entry name" value="UvrB_inter"/>
    <property type="match status" value="1"/>
</dbReference>
<dbReference type="RefSeq" id="WP_078737379.1">
    <property type="nucleotide sequence ID" value="NZ_FUXE01000017.1"/>
</dbReference>
<evidence type="ECO:0000256" key="9">
    <source>
        <dbReference type="HAMAP-Rule" id="MF_00969"/>
    </source>
</evidence>
<keyword evidence="6 9" id="KW-0067">ATP-binding</keyword>
<protein>
    <recommendedName>
        <fullName evidence="9">Transcription-repair-coupling factor</fullName>
        <shortName evidence="9">TRCF</shortName>
        <ecNumber evidence="9">3.6.4.-</ecNumber>
    </recommendedName>
</protein>
<dbReference type="EC" id="3.6.4.-" evidence="9"/>
<dbReference type="Pfam" id="PF02559">
    <property type="entry name" value="CarD_TRCF_RID"/>
    <property type="match status" value="1"/>
</dbReference>
<dbReference type="Gene3D" id="3.90.1150.50">
    <property type="entry name" value="Transcription-repair-coupling factor, D7 domain"/>
    <property type="match status" value="1"/>
</dbReference>
<dbReference type="Pfam" id="PF03461">
    <property type="entry name" value="TRCF"/>
    <property type="match status" value="1"/>
</dbReference>
<dbReference type="Proteomes" id="UP000190121">
    <property type="component" value="Unassembled WGS sequence"/>
</dbReference>
<comment type="function">
    <text evidence="9">Couples transcription and DNA repair by recognizing RNA polymerase (RNAP) stalled at DNA lesions. Mediates ATP-dependent release of RNAP and its truncated transcript from the DNA, and recruitment of nucleotide excision repair machinery to the damaged site.</text>
</comment>
<keyword evidence="1 9" id="KW-0963">Cytoplasm</keyword>
<keyword evidence="2 9" id="KW-0547">Nucleotide-binding</keyword>
<dbReference type="PROSITE" id="PS51192">
    <property type="entry name" value="HELICASE_ATP_BIND_1"/>
    <property type="match status" value="1"/>
</dbReference>
<accession>A0A1T4PJE5</accession>
<dbReference type="SMART" id="SM00487">
    <property type="entry name" value="DEXDc"/>
    <property type="match status" value="1"/>
</dbReference>
<dbReference type="SUPFAM" id="SSF143517">
    <property type="entry name" value="TRCF domain-like"/>
    <property type="match status" value="1"/>
</dbReference>
<evidence type="ECO:0000256" key="8">
    <source>
        <dbReference type="ARBA" id="ARBA00023204"/>
    </source>
</evidence>
<dbReference type="HAMAP" id="MF_00969">
    <property type="entry name" value="TRCF"/>
    <property type="match status" value="1"/>
</dbReference>
<dbReference type="SMART" id="SM01058">
    <property type="entry name" value="CarD_TRCF"/>
    <property type="match status" value="1"/>
</dbReference>
<dbReference type="Gene3D" id="2.40.10.170">
    <property type="match status" value="1"/>
</dbReference>
<comment type="subcellular location">
    <subcellularLocation>
        <location evidence="9">Cytoplasm</location>
    </subcellularLocation>
</comment>
<dbReference type="Gene3D" id="3.40.50.11180">
    <property type="match status" value="1"/>
</dbReference>
<evidence type="ECO:0000256" key="2">
    <source>
        <dbReference type="ARBA" id="ARBA00022741"/>
    </source>
</evidence>
<dbReference type="GO" id="GO:0005524">
    <property type="term" value="F:ATP binding"/>
    <property type="evidence" value="ECO:0007669"/>
    <property type="project" value="UniProtKB-UniRule"/>
</dbReference>
<dbReference type="Gene3D" id="3.30.2060.10">
    <property type="entry name" value="Penicillin-binding protein 1b domain"/>
    <property type="match status" value="1"/>
</dbReference>
<dbReference type="InterPro" id="IPR047112">
    <property type="entry name" value="RecG/Mfd"/>
</dbReference>
<sequence length="1139" mass="129373">MSTTKSAQTAPNSPLNRETKQSNSHWEQWAKQSAIQNIEKSKEPALLCRGIQGSAIAALASALYKGSTWGELPLPSQPLLIVAFDEEAAGYLYGDLVQLIGKEEVFFYPSSFRRHIKYGHVDAGYEVLRAELITALSNGSMPLVVTYPMALAEAIPNKEELEERILHYAVGEKCHLSQLREWLLEEGFTLTDYVYEPGEVAFRGSIVDIYSYNSDFPYRLDFFDDEIESIRTFDPSTQLSKKKVEEVSIVSKLSFIDSEHKNSLFSLLPATYRIVFADYDHTIDTLEQLDKTEAIVIEGGEGFDATSDMKAHLLSCDQLVQEMGSLSSLHLHSSHRLSSLPEVPFQTTAQPLFHKNFDLLIEGLQRYRDEGYTVYFLSEGVNQSERLQEILSDLGREDLFPLQLPITLHEGFEDHTTHQVFLTDHQLFERYHKYQLKSDKVRLGKVSLTIKDLNSFNPGDYIVHYDHGIGQFAGLITMMREGKEEEVLKIVYRNNDYILVSLHNLRKLSKYRAKDDGKPQLSQLGSGAWLRIKEKTKKKIKDIARELIVLYAARKEAEGFAFSPDSYLQKELEASFIYEETPDQLKAVEAVKHDMEQARPMDRLLCGDVGFGKTEVAIRAAFKAVCDSKQVAVLVPTTLLAYQHYCTFSERLKDFPVRIAYFSRARSAKETKKLLEELAEGKIDIIIGTHRIVGKNVQFKDLGLLIVDEEQKFGVKVKEALRQLQVNVDTLSMSATPIPRTLQFSLMGTRDLSNILTPPPNRYPIQTEIIDFNAEIIAEAINFELSRKGQVYYVHNRIEDIEDIAAMIRRNVPKCRVAVGHGRMQPSDLEEIILDFARQEYDVLVATTIIENGIDIPNANTIIIDRAHHYGLSSLHQLRGRVGRSSRKAFCYLIAPPLSLLNDTSQRRLRAIEGYSDLGSGLRIAMQDLDIRGAGNIFGSEQSGFIADMGIDAYHKVFDEAVREVKREEFSNLFAEEKEALEEPLDTVFESDLALSFPPEYIPQDAERITLYRELDSLTSEEDIENFCLRLKDRFGAIPKEGEELIRVPSLRSWGRKLGLIKITLRKEGMNLFLPEDPASAYYQSDLFSRLLVYITRNTKTCLIEQGKKGQRVARIQKVPTVSRGVEVLKEILSTPTEY</sequence>
<keyword evidence="3 9" id="KW-0227">DNA damage</keyword>
<organism evidence="13 14">
    <name type="scientific">Porphyromonas circumdentaria</name>
    <dbReference type="NCBI Taxonomy" id="29524"/>
    <lineage>
        <taxon>Bacteria</taxon>
        <taxon>Pseudomonadati</taxon>
        <taxon>Bacteroidota</taxon>
        <taxon>Bacteroidia</taxon>
        <taxon>Bacteroidales</taxon>
        <taxon>Porphyromonadaceae</taxon>
        <taxon>Porphyromonas</taxon>
    </lineage>
</organism>
<dbReference type="OrthoDB" id="9804325at2"/>
<gene>
    <name evidence="9" type="primary">mfd</name>
    <name evidence="13" type="ORF">SAMN02745171_01481</name>
</gene>
<evidence type="ECO:0000256" key="1">
    <source>
        <dbReference type="ARBA" id="ARBA00022490"/>
    </source>
</evidence>
<dbReference type="GO" id="GO:0000716">
    <property type="term" value="P:transcription-coupled nucleotide-excision repair, DNA damage recognition"/>
    <property type="evidence" value="ECO:0007669"/>
    <property type="project" value="UniProtKB-UniRule"/>
</dbReference>
<comment type="similarity">
    <text evidence="9">In the N-terminal section; belongs to the UvrB family.</text>
</comment>
<dbReference type="SMART" id="SM00982">
    <property type="entry name" value="TRCF"/>
    <property type="match status" value="1"/>
</dbReference>
<dbReference type="InterPro" id="IPR003711">
    <property type="entry name" value="CarD-like/TRCF_RID"/>
</dbReference>
<feature type="domain" description="Helicase ATP-binding" evidence="11">
    <location>
        <begin position="594"/>
        <end position="755"/>
    </location>
</feature>
<dbReference type="AlphaFoldDB" id="A0A1T4PJE5"/>
<dbReference type="GO" id="GO:0003678">
    <property type="term" value="F:DNA helicase activity"/>
    <property type="evidence" value="ECO:0007669"/>
    <property type="project" value="TreeGrafter"/>
</dbReference>
<dbReference type="STRING" id="29524.SAMN02745171_01481"/>
<dbReference type="InterPro" id="IPR037235">
    <property type="entry name" value="TRCF-like_C_D7"/>
</dbReference>
<keyword evidence="4 9" id="KW-0378">Hydrolase</keyword>
<evidence type="ECO:0000259" key="11">
    <source>
        <dbReference type="PROSITE" id="PS51192"/>
    </source>
</evidence>
<dbReference type="GO" id="GO:0006355">
    <property type="term" value="P:regulation of DNA-templated transcription"/>
    <property type="evidence" value="ECO:0007669"/>
    <property type="project" value="UniProtKB-UniRule"/>
</dbReference>
<dbReference type="Gene3D" id="3.40.50.300">
    <property type="entry name" value="P-loop containing nucleotide triphosphate hydrolases"/>
    <property type="match status" value="2"/>
</dbReference>
<name>A0A1T4PJE5_9PORP</name>
<evidence type="ECO:0000256" key="5">
    <source>
        <dbReference type="ARBA" id="ARBA00022806"/>
    </source>
</evidence>
<dbReference type="SMART" id="SM00490">
    <property type="entry name" value="HELICc"/>
    <property type="match status" value="1"/>
</dbReference>
<dbReference type="Pfam" id="PF00271">
    <property type="entry name" value="Helicase_C"/>
    <property type="match status" value="1"/>
</dbReference>
<keyword evidence="14" id="KW-1185">Reference proteome</keyword>
<dbReference type="GO" id="GO:0005737">
    <property type="term" value="C:cytoplasm"/>
    <property type="evidence" value="ECO:0007669"/>
    <property type="project" value="UniProtKB-SubCell"/>
</dbReference>
<dbReference type="NCBIfam" id="TIGR00580">
    <property type="entry name" value="mfd"/>
    <property type="match status" value="1"/>
</dbReference>
<dbReference type="EMBL" id="FUXE01000017">
    <property type="protein sequence ID" value="SJZ91592.1"/>
    <property type="molecule type" value="Genomic_DNA"/>
</dbReference>
<dbReference type="CDD" id="cd17991">
    <property type="entry name" value="DEXHc_TRCF"/>
    <property type="match status" value="1"/>
</dbReference>
<comment type="similarity">
    <text evidence="9">In the C-terminal section; belongs to the helicase family. RecG subfamily.</text>
</comment>
<dbReference type="PANTHER" id="PTHR47964:SF1">
    <property type="entry name" value="ATP-DEPENDENT DNA HELICASE HOMOLOG RECG, CHLOROPLASTIC"/>
    <property type="match status" value="1"/>
</dbReference>
<dbReference type="InterPro" id="IPR036101">
    <property type="entry name" value="CarD-like/TRCF_RID_sf"/>
</dbReference>
<dbReference type="GO" id="GO:0003684">
    <property type="term" value="F:damaged DNA binding"/>
    <property type="evidence" value="ECO:0007669"/>
    <property type="project" value="InterPro"/>
</dbReference>
<dbReference type="PROSITE" id="PS51194">
    <property type="entry name" value="HELICASE_CTER"/>
    <property type="match status" value="1"/>
</dbReference>
<dbReference type="GO" id="GO:0016787">
    <property type="term" value="F:hydrolase activity"/>
    <property type="evidence" value="ECO:0007669"/>
    <property type="project" value="UniProtKB-KW"/>
</dbReference>
<dbReference type="InterPro" id="IPR027417">
    <property type="entry name" value="P-loop_NTPase"/>
</dbReference>
<dbReference type="InterPro" id="IPR001650">
    <property type="entry name" value="Helicase_C-like"/>
</dbReference>